<keyword evidence="1" id="KW-0812">Transmembrane</keyword>
<dbReference type="HOGENOM" id="CLU_3042826_0_0_9"/>
<keyword evidence="3" id="KW-1185">Reference proteome</keyword>
<evidence type="ECO:0000313" key="3">
    <source>
        <dbReference type="Proteomes" id="UP000003503"/>
    </source>
</evidence>
<name>F2BXB0_9FIRM</name>
<sequence>MIKTHSIFAFFVSFFSFLFIFPHKKKTPSSVFLFYTFILLVFCSVLCISLSKRV</sequence>
<dbReference type="EMBL" id="AFBB01000016">
    <property type="protein sequence ID" value="EGF13667.1"/>
    <property type="molecule type" value="Genomic_DNA"/>
</dbReference>
<protein>
    <submittedName>
        <fullName evidence="2">Uncharacterized protein</fullName>
    </submittedName>
</protein>
<dbReference type="Proteomes" id="UP000003503">
    <property type="component" value="Unassembled WGS sequence"/>
</dbReference>
<proteinExistence type="predicted"/>
<evidence type="ECO:0000256" key="1">
    <source>
        <dbReference type="SAM" id="Phobius"/>
    </source>
</evidence>
<feature type="transmembrane region" description="Helical" evidence="1">
    <location>
        <begin position="32"/>
        <end position="51"/>
    </location>
</feature>
<accession>F2BXB0</accession>
<comment type="caution">
    <text evidence="2">The sequence shown here is derived from an EMBL/GenBank/DDBJ whole genome shotgun (WGS) entry which is preliminary data.</text>
</comment>
<keyword evidence="1" id="KW-0472">Membrane</keyword>
<dbReference type="AlphaFoldDB" id="F2BXB0"/>
<evidence type="ECO:0000313" key="2">
    <source>
        <dbReference type="EMBL" id="EGF13667.1"/>
    </source>
</evidence>
<keyword evidence="1" id="KW-1133">Transmembrane helix</keyword>
<organism evidence="2 3">
    <name type="scientific">Dialister micraerophilus DSM 19965</name>
    <dbReference type="NCBI Taxonomy" id="888062"/>
    <lineage>
        <taxon>Bacteria</taxon>
        <taxon>Bacillati</taxon>
        <taxon>Bacillota</taxon>
        <taxon>Negativicutes</taxon>
        <taxon>Veillonellales</taxon>
        <taxon>Veillonellaceae</taxon>
        <taxon>Dialister</taxon>
    </lineage>
</organism>
<reference evidence="2 3" key="1">
    <citation type="submission" date="2011-02" db="EMBL/GenBank/DDBJ databases">
        <authorList>
            <person name="Muzny D."/>
            <person name="Qin X."/>
            <person name="Deng J."/>
            <person name="Jiang H."/>
            <person name="Liu Y."/>
            <person name="Qu J."/>
            <person name="Song X.-Z."/>
            <person name="Zhang L."/>
            <person name="Thornton R."/>
            <person name="Coyle M."/>
            <person name="Francisco L."/>
            <person name="Jackson L."/>
            <person name="Javaid M."/>
            <person name="Korchina V."/>
            <person name="Kovar C."/>
            <person name="Mata R."/>
            <person name="Mathew T."/>
            <person name="Ngo R."/>
            <person name="Nguyen L."/>
            <person name="Nguyen N."/>
            <person name="Okwuonu G."/>
            <person name="Ongeri F."/>
            <person name="Pham C."/>
            <person name="Simmons D."/>
            <person name="Wilczek-Boney K."/>
            <person name="Hale W."/>
            <person name="Jakkamsetti A."/>
            <person name="Pham P."/>
            <person name="Ruth R."/>
            <person name="San Lucas F."/>
            <person name="Warren J."/>
            <person name="Zhang J."/>
            <person name="Zhao Z."/>
            <person name="Zhou C."/>
            <person name="Zhu D."/>
            <person name="Lee S."/>
            <person name="Bess C."/>
            <person name="Blankenburg K."/>
            <person name="Forbes L."/>
            <person name="Fu Q."/>
            <person name="Gubbala S."/>
            <person name="Hirani K."/>
            <person name="Jayaseelan J.C."/>
            <person name="Lara F."/>
            <person name="Munidasa M."/>
            <person name="Palculict T."/>
            <person name="Patil S."/>
            <person name="Pu L.-L."/>
            <person name="Saada N."/>
            <person name="Tang L."/>
            <person name="Weissenberger G."/>
            <person name="Zhu Y."/>
            <person name="Hemphill L."/>
            <person name="Shang Y."/>
            <person name="Youmans B."/>
            <person name="Ayvaz T."/>
            <person name="Ross M."/>
            <person name="Santibanez J."/>
            <person name="Aqrawi P."/>
            <person name="Gross S."/>
            <person name="Joshi V."/>
            <person name="Fowler G."/>
            <person name="Nazareth L."/>
            <person name="Reid J."/>
            <person name="Worley K."/>
            <person name="Petrosino J."/>
            <person name="Highlander S."/>
            <person name="Gibbs R."/>
        </authorList>
    </citation>
    <scope>NUCLEOTIDE SEQUENCE [LARGE SCALE GENOMIC DNA]</scope>
    <source>
        <strain evidence="2 3">DSM 19965</strain>
    </source>
</reference>
<gene>
    <name evidence="2" type="ORF">HMPREF9083_0790</name>
</gene>